<organism evidence="1 2">
    <name type="scientific">Gossypium hirsutum</name>
    <name type="common">Upland cotton</name>
    <name type="synonym">Gossypium mexicanum</name>
    <dbReference type="NCBI Taxonomy" id="3635"/>
    <lineage>
        <taxon>Eukaryota</taxon>
        <taxon>Viridiplantae</taxon>
        <taxon>Streptophyta</taxon>
        <taxon>Embryophyta</taxon>
        <taxon>Tracheophyta</taxon>
        <taxon>Spermatophyta</taxon>
        <taxon>Magnoliopsida</taxon>
        <taxon>eudicotyledons</taxon>
        <taxon>Gunneridae</taxon>
        <taxon>Pentapetalae</taxon>
        <taxon>rosids</taxon>
        <taxon>malvids</taxon>
        <taxon>Malvales</taxon>
        <taxon>Malvaceae</taxon>
        <taxon>Malvoideae</taxon>
        <taxon>Gossypium</taxon>
    </lineage>
</organism>
<gene>
    <name evidence="2" type="primary">LOC107898202</name>
</gene>
<dbReference type="PaxDb" id="3635-A0A1U8ITH1"/>
<evidence type="ECO:0000313" key="1">
    <source>
        <dbReference type="Proteomes" id="UP000818029"/>
    </source>
</evidence>
<dbReference type="RefSeq" id="XP_016679224.1">
    <property type="nucleotide sequence ID" value="XM_016823735.1"/>
</dbReference>
<dbReference type="InterPro" id="IPR052160">
    <property type="entry name" value="Gypsy_RT_Integrase-like"/>
</dbReference>
<reference evidence="1" key="1">
    <citation type="journal article" date="2020" name="Nat. Genet.">
        <title>Genomic diversifications of five Gossypium allopolyploid species and their impact on cotton improvement.</title>
        <authorList>
            <person name="Chen Z.J."/>
            <person name="Sreedasyam A."/>
            <person name="Ando A."/>
            <person name="Song Q."/>
            <person name="De Santiago L.M."/>
            <person name="Hulse-Kemp A.M."/>
            <person name="Ding M."/>
            <person name="Ye W."/>
            <person name="Kirkbride R.C."/>
            <person name="Jenkins J."/>
            <person name="Plott C."/>
            <person name="Lovell J."/>
            <person name="Lin Y.M."/>
            <person name="Vaughn R."/>
            <person name="Liu B."/>
            <person name="Simpson S."/>
            <person name="Scheffler B.E."/>
            <person name="Wen L."/>
            <person name="Saski C.A."/>
            <person name="Grover C.E."/>
            <person name="Hu G."/>
            <person name="Conover J.L."/>
            <person name="Carlson J.W."/>
            <person name="Shu S."/>
            <person name="Boston L.B."/>
            <person name="Williams M."/>
            <person name="Peterson D.G."/>
            <person name="McGee K."/>
            <person name="Jones D.C."/>
            <person name="Wendel J.F."/>
            <person name="Stelly D.M."/>
            <person name="Grimwood J."/>
            <person name="Schmutz J."/>
        </authorList>
    </citation>
    <scope>NUCLEOTIDE SEQUENCE [LARGE SCALE GENOMIC DNA]</scope>
    <source>
        <strain evidence="1">cv. TM-1</strain>
    </source>
</reference>
<dbReference type="KEGG" id="ghi:107898202"/>
<dbReference type="Proteomes" id="UP000818029">
    <property type="component" value="Chromosome D04"/>
</dbReference>
<dbReference type="InterPro" id="IPR036397">
    <property type="entry name" value="RNaseH_sf"/>
</dbReference>
<dbReference type="AlphaFoldDB" id="A0A1U8ITH1"/>
<keyword evidence="1" id="KW-1185">Reference proteome</keyword>
<proteinExistence type="predicted"/>
<dbReference type="Gene3D" id="3.30.420.10">
    <property type="entry name" value="Ribonuclease H-like superfamily/Ribonuclease H"/>
    <property type="match status" value="1"/>
</dbReference>
<evidence type="ECO:0000313" key="2">
    <source>
        <dbReference type="RefSeq" id="XP_016679224.1"/>
    </source>
</evidence>
<dbReference type="GeneID" id="107898202"/>
<dbReference type="PANTHER" id="PTHR47266">
    <property type="entry name" value="ENDONUCLEASE-RELATED"/>
    <property type="match status" value="1"/>
</dbReference>
<name>A0A1U8ITH1_GOSHI</name>
<protein>
    <recommendedName>
        <fullName evidence="3">Protein NYNRIN-like</fullName>
    </recommendedName>
</protein>
<evidence type="ECO:0008006" key="3">
    <source>
        <dbReference type="Google" id="ProtNLM"/>
    </source>
</evidence>
<reference evidence="2" key="2">
    <citation type="submission" date="2025-08" db="UniProtKB">
        <authorList>
            <consortium name="RefSeq"/>
        </authorList>
    </citation>
    <scope>IDENTIFICATION</scope>
</reference>
<dbReference type="OrthoDB" id="1903608at2759"/>
<sequence>MVNPTRKDWSTRVDEAFWAYRTTYKTPLGMSPFNLDYGKQRHLPVEIEHKAFWAIKKLNMDWVTASHIKLLELNEMVEFQVQAHENDKFYKEKTKRWHDKRIVP</sequence>
<dbReference type="GO" id="GO:0003676">
    <property type="term" value="F:nucleic acid binding"/>
    <property type="evidence" value="ECO:0007669"/>
    <property type="project" value="InterPro"/>
</dbReference>
<accession>A0A1U8ITH1</accession>